<name>A0A0P1ARD2_PLAHL</name>
<evidence type="ECO:0000313" key="2">
    <source>
        <dbReference type="Proteomes" id="UP000054928"/>
    </source>
</evidence>
<organism evidence="1 2">
    <name type="scientific">Plasmopara halstedii</name>
    <name type="common">Downy mildew of sunflower</name>
    <dbReference type="NCBI Taxonomy" id="4781"/>
    <lineage>
        <taxon>Eukaryota</taxon>
        <taxon>Sar</taxon>
        <taxon>Stramenopiles</taxon>
        <taxon>Oomycota</taxon>
        <taxon>Peronosporomycetes</taxon>
        <taxon>Peronosporales</taxon>
        <taxon>Peronosporaceae</taxon>
        <taxon>Plasmopara</taxon>
    </lineage>
</organism>
<protein>
    <submittedName>
        <fullName evidence="1">Uncharacterized protein</fullName>
    </submittedName>
</protein>
<evidence type="ECO:0000313" key="1">
    <source>
        <dbReference type="EMBL" id="CEG43790.1"/>
    </source>
</evidence>
<dbReference type="GeneID" id="36409137"/>
<dbReference type="AlphaFoldDB" id="A0A0P1ARD2"/>
<keyword evidence="2" id="KW-1185">Reference proteome</keyword>
<accession>A0A0P1ARD2</accession>
<proteinExistence type="predicted"/>
<dbReference type="RefSeq" id="XP_024580159.1">
    <property type="nucleotide sequence ID" value="XM_024729820.1"/>
</dbReference>
<dbReference type="EMBL" id="CCYD01000810">
    <property type="protein sequence ID" value="CEG43790.1"/>
    <property type="molecule type" value="Genomic_DNA"/>
</dbReference>
<dbReference type="Proteomes" id="UP000054928">
    <property type="component" value="Unassembled WGS sequence"/>
</dbReference>
<sequence length="124" mass="13960">MPLTVAIAFRTLSAFMLSRLKVLHSVQQRPIWRASSEGNNKAFAVKNIFQCSQGCTPVYWDPKSYSEMDPIMTNIEFLTGSSTRNAHHAFIQIYHSHNKKFDHRAFLSSNLLPDGGCIDACLPS</sequence>
<reference evidence="2" key="1">
    <citation type="submission" date="2014-09" db="EMBL/GenBank/DDBJ databases">
        <authorList>
            <person name="Sharma Rahul"/>
            <person name="Thines Marco"/>
        </authorList>
    </citation>
    <scope>NUCLEOTIDE SEQUENCE [LARGE SCALE GENOMIC DNA]</scope>
</reference>